<dbReference type="Gene3D" id="2.120.10.90">
    <property type="entry name" value="DNA gyrase/topoisomerase IV, subunit A, C-terminal"/>
    <property type="match status" value="1"/>
</dbReference>
<dbReference type="GO" id="GO:0005524">
    <property type="term" value="F:ATP binding"/>
    <property type="evidence" value="ECO:0007669"/>
    <property type="project" value="InterPro"/>
</dbReference>
<dbReference type="InterPro" id="IPR050220">
    <property type="entry name" value="Type_II_DNA_Topoisomerases"/>
</dbReference>
<proteinExistence type="predicted"/>
<dbReference type="InterPro" id="IPR035516">
    <property type="entry name" value="Gyrase/topoIV_suA_C"/>
</dbReference>
<dbReference type="InterPro" id="IPR013757">
    <property type="entry name" value="Topo_IIA_A_a_sf"/>
</dbReference>
<feature type="domain" description="Topo IIA-type catalytic" evidence="10">
    <location>
        <begin position="45"/>
        <end position="511"/>
    </location>
</feature>
<evidence type="ECO:0000256" key="8">
    <source>
        <dbReference type="PROSITE-ProRule" id="PRU01384"/>
    </source>
</evidence>
<dbReference type="Gene3D" id="3.30.1360.40">
    <property type="match status" value="1"/>
</dbReference>
<dbReference type="InterPro" id="IPR005741">
    <property type="entry name" value="TopoIV_A_Gpos"/>
</dbReference>
<dbReference type="EC" id="5.6.2.2" evidence="2"/>
<dbReference type="PANTHER" id="PTHR43493:SF9">
    <property type="entry name" value="DNA TOPOISOMERASE 4 SUBUNIT A"/>
    <property type="match status" value="1"/>
</dbReference>
<dbReference type="SUPFAM" id="SSF101904">
    <property type="entry name" value="GyrA/ParC C-terminal domain-like"/>
    <property type="match status" value="1"/>
</dbReference>
<organism evidence="11 12">
    <name type="scientific">Anaeroplasma bactoclasticum</name>
    <dbReference type="NCBI Taxonomy" id="2088"/>
    <lineage>
        <taxon>Bacteria</taxon>
        <taxon>Bacillati</taxon>
        <taxon>Mycoplasmatota</taxon>
        <taxon>Mollicutes</taxon>
        <taxon>Anaeroplasmatales</taxon>
        <taxon>Anaeroplasmataceae</taxon>
        <taxon>Anaeroplasma</taxon>
    </lineage>
</organism>
<dbReference type="Pfam" id="PF00521">
    <property type="entry name" value="DNA_topoisoIV"/>
    <property type="match status" value="1"/>
</dbReference>
<dbReference type="Pfam" id="PF03989">
    <property type="entry name" value="DNA_gyraseA_C"/>
    <property type="match status" value="5"/>
</dbReference>
<evidence type="ECO:0000256" key="2">
    <source>
        <dbReference type="ARBA" id="ARBA00012895"/>
    </source>
</evidence>
<comment type="catalytic activity">
    <reaction evidence="1 8">
        <text>ATP-dependent breakage, passage and rejoining of double-stranded DNA.</text>
        <dbReference type="EC" id="5.6.2.2"/>
    </reaction>
</comment>
<keyword evidence="4 8" id="KW-0799">Topoisomerase</keyword>
<dbReference type="InParanoid" id="A0A397R130"/>
<comment type="caution">
    <text evidence="11">The sequence shown here is derived from an EMBL/GenBank/DDBJ whole genome shotgun (WGS) entry which is preliminary data.</text>
</comment>
<dbReference type="GO" id="GO:0006265">
    <property type="term" value="P:DNA topological change"/>
    <property type="evidence" value="ECO:0007669"/>
    <property type="project" value="UniProtKB-UniRule"/>
</dbReference>
<sequence>MAKSESIKKKLDMFLKEQFQETKLEDALGDRFGRYSKYIIQERAIPDVRDGLKPVQRRILYGMFNMKVTSNQPYKKSARIVGDVMGKYHPHGDSSIYEALVRMSQSWKMGVTLIDMHGNNGSIDGDGPAAMRYTETRLSKNAEYLLQDLDKNTVPFIPNFDDEETEPTVLPARFPNLLVNGAMGISSGYATYIPTHNINEVINATIARINNPNMTVDDLLEIMPGPDFPTGGIIMGRDGIREAFLTGAGSVVVRSKYEIEEMGPDQSRIVITEIPYDTLKNKTVERMEQLRLDGKVPDVIETRDESGRDGLRIAIDLKKGANSDAIINFFFKNTDLQCNINYNMVSICNRRPMRLGVLPILDAYIDHQKEVITNRTNYLLAKAEKRLHIVEGLIKMVDILDEVIHTIRHSLNKADSKANLVKKFAFTEEQAEAIVTMQLYRLSNQDVETLMEERKTLTISIEEYNKILSSEKELLKVIKKELADMNKAISCPRRTEIKDESAQIKLDETDLVAKEQVMVCVSREGYLKRASLKAFNAAKSNGTKENDSVLFLEEANTLDTLLIFTNLGNFIYMPVYKIPEAKFKDVGTFIASLCQTSAKEKFVHVFRIESFDDPKQLVLVTKNGQIKQTVLSDFNVNRYTKPVRAMKMSDDDLLVGVDIIDDPLEIMVFTRNCEALRFRATDVNLYGTNAGGTKAINLKPGDEVINAIYCNKNDDFLLLTSRNTIKRMKVTDVLLTRRARSGSAQIKKLKSNPYLLLDAMKMTPNQYKENLPIILIYKNGNDTIDAFSLKYNVSDAGKTITSENPEFKDLIWFMLPKPEKPDAKVSPEYLQEDTIFSPSMQASNPAPITYDDEEDKSIKAAKTTNQDLLNDLDAILAHHGNKTSDAFSPTVDSKDNEKKQDIKFKKISLFDDEDIN</sequence>
<dbReference type="AlphaFoldDB" id="A0A397R130"/>
<evidence type="ECO:0000256" key="3">
    <source>
        <dbReference type="ARBA" id="ARBA00022475"/>
    </source>
</evidence>
<evidence type="ECO:0000313" key="11">
    <source>
        <dbReference type="EMBL" id="RIA64131.1"/>
    </source>
</evidence>
<evidence type="ECO:0000256" key="9">
    <source>
        <dbReference type="SAM" id="Coils"/>
    </source>
</evidence>
<dbReference type="GO" id="GO:0003677">
    <property type="term" value="F:DNA binding"/>
    <property type="evidence" value="ECO:0007669"/>
    <property type="project" value="UniProtKB-UniRule"/>
</dbReference>
<keyword evidence="6" id="KW-0472">Membrane</keyword>
<dbReference type="RefSeq" id="WP_119017047.1">
    <property type="nucleotide sequence ID" value="NZ_QXEV01000047.1"/>
</dbReference>
<evidence type="ECO:0000256" key="4">
    <source>
        <dbReference type="ARBA" id="ARBA00023029"/>
    </source>
</evidence>
<keyword evidence="3" id="KW-1003">Cell membrane</keyword>
<dbReference type="Gene3D" id="1.10.268.10">
    <property type="entry name" value="Topoisomerase, domain 3"/>
    <property type="match status" value="1"/>
</dbReference>
<keyword evidence="12" id="KW-1185">Reference proteome</keyword>
<dbReference type="PROSITE" id="PS52040">
    <property type="entry name" value="TOPO_IIA"/>
    <property type="match status" value="1"/>
</dbReference>
<dbReference type="Proteomes" id="UP000266506">
    <property type="component" value="Unassembled WGS sequence"/>
</dbReference>
<evidence type="ECO:0000256" key="5">
    <source>
        <dbReference type="ARBA" id="ARBA00023125"/>
    </source>
</evidence>
<dbReference type="EMBL" id="QXEV01000047">
    <property type="protein sequence ID" value="RIA64131.1"/>
    <property type="molecule type" value="Genomic_DNA"/>
</dbReference>
<name>A0A397R130_9MOLU</name>
<evidence type="ECO:0000256" key="7">
    <source>
        <dbReference type="ARBA" id="ARBA00023235"/>
    </source>
</evidence>
<dbReference type="SUPFAM" id="SSF56719">
    <property type="entry name" value="Type II DNA topoisomerase"/>
    <property type="match status" value="1"/>
</dbReference>
<dbReference type="NCBIfam" id="NF004044">
    <property type="entry name" value="PRK05561.1"/>
    <property type="match status" value="1"/>
</dbReference>
<evidence type="ECO:0000313" key="12">
    <source>
        <dbReference type="Proteomes" id="UP000266506"/>
    </source>
</evidence>
<keyword evidence="7 8" id="KW-0413">Isomerase</keyword>
<dbReference type="GO" id="GO:0005737">
    <property type="term" value="C:cytoplasm"/>
    <property type="evidence" value="ECO:0007669"/>
    <property type="project" value="TreeGrafter"/>
</dbReference>
<dbReference type="GO" id="GO:0034335">
    <property type="term" value="F:DNA negative supercoiling activity"/>
    <property type="evidence" value="ECO:0007669"/>
    <property type="project" value="UniProtKB-ARBA"/>
</dbReference>
<dbReference type="InterPro" id="IPR013758">
    <property type="entry name" value="Topo_IIA_A/C_ab"/>
</dbReference>
<dbReference type="PANTHER" id="PTHR43493">
    <property type="entry name" value="DNA GYRASE/TOPOISOMERASE SUBUNIT A"/>
    <property type="match status" value="1"/>
</dbReference>
<feature type="coiled-coil region" evidence="9">
    <location>
        <begin position="461"/>
        <end position="488"/>
    </location>
</feature>
<dbReference type="FunFam" id="1.10.268.10:FF:000001">
    <property type="entry name" value="DNA gyrase subunit A"/>
    <property type="match status" value="1"/>
</dbReference>
<dbReference type="OrthoDB" id="9806486at2"/>
<keyword evidence="5 8" id="KW-0238">DNA-binding</keyword>
<gene>
    <name evidence="11" type="ORF">EI71_02015</name>
</gene>
<keyword evidence="9" id="KW-0175">Coiled coil</keyword>
<feature type="active site" description="O-(5'-phospho-DNA)-tyrosine intermediate" evidence="8">
    <location>
        <position position="133"/>
    </location>
</feature>
<evidence type="ECO:0000259" key="10">
    <source>
        <dbReference type="PROSITE" id="PS52040"/>
    </source>
</evidence>
<protein>
    <recommendedName>
        <fullName evidence="2">DNA topoisomerase (ATP-hydrolyzing)</fullName>
        <ecNumber evidence="2">5.6.2.2</ecNumber>
    </recommendedName>
</protein>
<dbReference type="InterPro" id="IPR002205">
    <property type="entry name" value="Topo_IIA_dom_A"/>
</dbReference>
<dbReference type="FunCoup" id="A0A397R130">
    <property type="interactions" value="8"/>
</dbReference>
<dbReference type="GO" id="GO:0009330">
    <property type="term" value="C:DNA topoisomerase type II (double strand cut, ATP-hydrolyzing) complex"/>
    <property type="evidence" value="ECO:0007669"/>
    <property type="project" value="TreeGrafter"/>
</dbReference>
<dbReference type="InterPro" id="IPR006691">
    <property type="entry name" value="GyrA/parC_rep"/>
</dbReference>
<evidence type="ECO:0000256" key="1">
    <source>
        <dbReference type="ARBA" id="ARBA00000185"/>
    </source>
</evidence>
<dbReference type="InterPro" id="IPR013760">
    <property type="entry name" value="Topo_IIA-like_dom_sf"/>
</dbReference>
<dbReference type="GO" id="GO:0005694">
    <property type="term" value="C:chromosome"/>
    <property type="evidence" value="ECO:0007669"/>
    <property type="project" value="InterPro"/>
</dbReference>
<dbReference type="SMART" id="SM00434">
    <property type="entry name" value="TOP4c"/>
    <property type="match status" value="1"/>
</dbReference>
<reference evidence="11 12" key="1">
    <citation type="submission" date="2018-08" db="EMBL/GenBank/DDBJ databases">
        <title>Genomic Encyclopedia of Archaeal and Bacterial Type Strains, Phase II (KMG-II): from individual species to whole genera.</title>
        <authorList>
            <person name="Goeker M."/>
        </authorList>
    </citation>
    <scope>NUCLEOTIDE SEQUENCE [LARGE SCALE GENOMIC DNA]</scope>
    <source>
        <strain evidence="11 12">ATCC 27112</strain>
    </source>
</reference>
<evidence type="ECO:0000256" key="6">
    <source>
        <dbReference type="ARBA" id="ARBA00023136"/>
    </source>
</evidence>
<dbReference type="CDD" id="cd00187">
    <property type="entry name" value="TOP4c"/>
    <property type="match status" value="1"/>
</dbReference>
<accession>A0A397R130</accession>
<dbReference type="Gene3D" id="3.90.199.10">
    <property type="entry name" value="Topoisomerase II, domain 5"/>
    <property type="match status" value="1"/>
</dbReference>
<dbReference type="NCBIfam" id="TIGR01061">
    <property type="entry name" value="parC_Gpos"/>
    <property type="match status" value="1"/>
</dbReference>